<dbReference type="Pfam" id="PF17482">
    <property type="entry name" value="Phage_sheath_1C"/>
    <property type="match status" value="1"/>
</dbReference>
<sequence>MRMGLPKIDIIFKTLAVSAVSRSARGIVALIVRDTKTEVKIYNGIEEVKTTDFSAENIVHVKEAFYGTPSKVIVVPIGAEAPLADALNTLKGMYFNYLAMPAATETDITDITAFIKGQRTNKKRIYKAVLANAAADDEGIINFTTTNIKMKDGKTKTTADFTVRLASVFAGLPFTRSATYYAFSDVESIDEHDDPNADIDAGQLILINDGRKVKIGRAVNSLVTFTTEKSAIFSKIRIVEVVDMIREDIRMTFEDNYVGKYTNSFVNKMMFVTSVNAYFQQLVIENALDAEGLNRARIDAEANKLYLESIGKDISTMNDSQLLRANTASNVFLAANISALDSMEDLTFVIGL</sequence>
<comment type="similarity">
    <text evidence="1">Belongs to the myoviridae tail sheath protein family.</text>
</comment>
<feature type="domain" description="Tail sheath protein subtilisin-like" evidence="2">
    <location>
        <begin position="83"/>
        <end position="221"/>
    </location>
</feature>
<proteinExistence type="inferred from homology"/>
<feature type="domain" description="Tail sheath protein C-terminal" evidence="3">
    <location>
        <begin position="228"/>
        <end position="350"/>
    </location>
</feature>
<gene>
    <name evidence="4" type="ORF">AF333_04670</name>
</gene>
<dbReference type="InterPro" id="IPR035089">
    <property type="entry name" value="Phage_sheath_subtilisin"/>
</dbReference>
<protein>
    <recommendedName>
        <fullName evidence="6">Phage tail sheath protein</fullName>
    </recommendedName>
</protein>
<keyword evidence="5" id="KW-1185">Reference proteome</keyword>
<evidence type="ECO:0000256" key="1">
    <source>
        <dbReference type="ARBA" id="ARBA00008005"/>
    </source>
</evidence>
<comment type="caution">
    <text evidence="4">The sequence shown here is derived from an EMBL/GenBank/DDBJ whole genome shotgun (WGS) entry which is preliminary data.</text>
</comment>
<evidence type="ECO:0008006" key="6">
    <source>
        <dbReference type="Google" id="ProtNLM"/>
    </source>
</evidence>
<name>A0A0D1YF05_ANEMI</name>
<evidence type="ECO:0000313" key="4">
    <source>
        <dbReference type="EMBL" id="KON94884.1"/>
    </source>
</evidence>
<dbReference type="Proteomes" id="UP000037269">
    <property type="component" value="Unassembled WGS sequence"/>
</dbReference>
<dbReference type="Pfam" id="PF04984">
    <property type="entry name" value="Phage_sheath_1"/>
    <property type="match status" value="1"/>
</dbReference>
<dbReference type="EMBL" id="LGUG01000004">
    <property type="protein sequence ID" value="KON94884.1"/>
    <property type="molecule type" value="Genomic_DNA"/>
</dbReference>
<dbReference type="Gene3D" id="3.30.1370.220">
    <property type="match status" value="1"/>
</dbReference>
<evidence type="ECO:0000313" key="5">
    <source>
        <dbReference type="Proteomes" id="UP000037269"/>
    </source>
</evidence>
<organism evidence="4 5">
    <name type="scientific">Aneurinibacillus migulanus</name>
    <name type="common">Bacillus migulanus</name>
    <dbReference type="NCBI Taxonomy" id="47500"/>
    <lineage>
        <taxon>Bacteria</taxon>
        <taxon>Bacillati</taxon>
        <taxon>Bacillota</taxon>
        <taxon>Bacilli</taxon>
        <taxon>Bacillales</taxon>
        <taxon>Paenibacillaceae</taxon>
        <taxon>Aneurinibacillus group</taxon>
        <taxon>Aneurinibacillus</taxon>
    </lineage>
</organism>
<dbReference type="InterPro" id="IPR020287">
    <property type="entry name" value="Tail_sheath_C"/>
</dbReference>
<evidence type="ECO:0000259" key="2">
    <source>
        <dbReference type="Pfam" id="PF04984"/>
    </source>
</evidence>
<dbReference type="STRING" id="47500.AF333_04670"/>
<dbReference type="AlphaFoldDB" id="A0A0D1YF05"/>
<reference evidence="4 5" key="1">
    <citation type="submission" date="2015-07" db="EMBL/GenBank/DDBJ databases">
        <title>Fjat-14205 dsm 2895.</title>
        <authorList>
            <person name="Liu B."/>
            <person name="Wang J."/>
            <person name="Zhu Y."/>
            <person name="Liu G."/>
            <person name="Chen Q."/>
            <person name="Chen Z."/>
            <person name="Lan J."/>
            <person name="Che J."/>
            <person name="Ge C."/>
            <person name="Shi H."/>
            <person name="Pan Z."/>
            <person name="Liu X."/>
        </authorList>
    </citation>
    <scope>NUCLEOTIDE SEQUENCE [LARGE SCALE GENOMIC DNA]</scope>
    <source>
        <strain evidence="4 5">DSM 2895</strain>
    </source>
</reference>
<dbReference type="PATRIC" id="fig|47500.8.peg.5454"/>
<dbReference type="Gene3D" id="3.40.50.11790">
    <property type="match status" value="1"/>
</dbReference>
<evidence type="ECO:0000259" key="3">
    <source>
        <dbReference type="Pfam" id="PF17482"/>
    </source>
</evidence>
<accession>A0A0D1YF05</accession>